<reference evidence="1 2" key="1">
    <citation type="submission" date="2019-08" db="EMBL/GenBank/DDBJ databases">
        <title>Whole genome of Aphis craccivora.</title>
        <authorList>
            <person name="Voronova N.V."/>
            <person name="Shulinski R.S."/>
            <person name="Bandarenka Y.V."/>
            <person name="Zhorov D.G."/>
            <person name="Warner D."/>
        </authorList>
    </citation>
    <scope>NUCLEOTIDE SEQUENCE [LARGE SCALE GENOMIC DNA]</scope>
    <source>
        <strain evidence="1">180601</strain>
        <tissue evidence="1">Whole Body</tissue>
    </source>
</reference>
<name>A0A6G0WHL5_APHCR</name>
<dbReference type="Proteomes" id="UP000478052">
    <property type="component" value="Unassembled WGS sequence"/>
</dbReference>
<evidence type="ECO:0000313" key="2">
    <source>
        <dbReference type="Proteomes" id="UP000478052"/>
    </source>
</evidence>
<comment type="caution">
    <text evidence="1">The sequence shown here is derived from an EMBL/GenBank/DDBJ whole genome shotgun (WGS) entry which is preliminary data.</text>
</comment>
<accession>A0A6G0WHL5</accession>
<gene>
    <name evidence="1" type="ORF">FWK35_00035025</name>
</gene>
<protein>
    <submittedName>
        <fullName evidence="1">Protein ALP1-like</fullName>
    </submittedName>
</protein>
<keyword evidence="2" id="KW-1185">Reference proteome</keyword>
<dbReference type="AlphaFoldDB" id="A0A6G0WHL5"/>
<dbReference type="EMBL" id="VUJU01008724">
    <property type="protein sequence ID" value="KAF0726657.1"/>
    <property type="molecule type" value="Genomic_DNA"/>
</dbReference>
<evidence type="ECO:0000313" key="1">
    <source>
        <dbReference type="EMBL" id="KAF0726657.1"/>
    </source>
</evidence>
<proteinExistence type="predicted"/>
<organism evidence="1 2">
    <name type="scientific">Aphis craccivora</name>
    <name type="common">Cowpea aphid</name>
    <dbReference type="NCBI Taxonomy" id="307492"/>
    <lineage>
        <taxon>Eukaryota</taxon>
        <taxon>Metazoa</taxon>
        <taxon>Ecdysozoa</taxon>
        <taxon>Arthropoda</taxon>
        <taxon>Hexapoda</taxon>
        <taxon>Insecta</taxon>
        <taxon>Pterygota</taxon>
        <taxon>Neoptera</taxon>
        <taxon>Paraneoptera</taxon>
        <taxon>Hemiptera</taxon>
        <taxon>Sternorrhyncha</taxon>
        <taxon>Aphidomorpha</taxon>
        <taxon>Aphidoidea</taxon>
        <taxon>Aphididae</taxon>
        <taxon>Aphidini</taxon>
        <taxon>Aphis</taxon>
        <taxon>Aphis</taxon>
    </lineage>
</organism>
<sequence>MPSTTEQRKMLLSESLAVKLFFLNKKRKRNPVHPIYKDRFEFGEFHHLYTQLRADDNLFRSYTRMTTSTFDYIKDAIEPECYHITTNFKVPISVEERLLITLR</sequence>
<dbReference type="OrthoDB" id="6623337at2759"/>